<feature type="transmembrane region" description="Helical" evidence="7">
    <location>
        <begin position="397"/>
        <end position="416"/>
    </location>
</feature>
<dbReference type="GeneID" id="27686710"/>
<feature type="transmembrane region" description="Helical" evidence="7">
    <location>
        <begin position="101"/>
        <end position="125"/>
    </location>
</feature>
<evidence type="ECO:0000256" key="7">
    <source>
        <dbReference type="SAM" id="Phobius"/>
    </source>
</evidence>
<evidence type="ECO:0000256" key="1">
    <source>
        <dbReference type="ARBA" id="ARBA00004127"/>
    </source>
</evidence>
<accession>A0A0L0HK00</accession>
<dbReference type="GO" id="GO:0005886">
    <property type="term" value="C:plasma membrane"/>
    <property type="evidence" value="ECO:0007669"/>
    <property type="project" value="TreeGrafter"/>
</dbReference>
<comment type="subcellular location">
    <subcellularLocation>
        <location evidence="1">Endomembrane system</location>
        <topology evidence="1">Multi-pass membrane protein</topology>
    </subcellularLocation>
</comment>
<proteinExistence type="inferred from homology"/>
<evidence type="ECO:0000256" key="2">
    <source>
        <dbReference type="ARBA" id="ARBA00005697"/>
    </source>
</evidence>
<evidence type="ECO:0000313" key="8">
    <source>
        <dbReference type="EMBL" id="KND01363.1"/>
    </source>
</evidence>
<protein>
    <recommendedName>
        <fullName evidence="10">MFS transporter, AGZA family, xanthine/uracil permease</fullName>
    </recommendedName>
</protein>
<keyword evidence="4 7" id="KW-0812">Transmembrane</keyword>
<keyword evidence="5 7" id="KW-1133">Transmembrane helix</keyword>
<dbReference type="Pfam" id="PF00860">
    <property type="entry name" value="Xan_ur_permease"/>
    <property type="match status" value="1"/>
</dbReference>
<dbReference type="InterPro" id="IPR006043">
    <property type="entry name" value="NCS2"/>
</dbReference>
<feature type="transmembrane region" description="Helical" evidence="7">
    <location>
        <begin position="145"/>
        <end position="167"/>
    </location>
</feature>
<dbReference type="STRING" id="645134.A0A0L0HK00"/>
<keyword evidence="9" id="KW-1185">Reference proteome</keyword>
<feature type="transmembrane region" description="Helical" evidence="7">
    <location>
        <begin position="471"/>
        <end position="488"/>
    </location>
</feature>
<dbReference type="FunCoup" id="A0A0L0HK00">
    <property type="interactions" value="34"/>
</dbReference>
<dbReference type="GO" id="GO:0012505">
    <property type="term" value="C:endomembrane system"/>
    <property type="evidence" value="ECO:0007669"/>
    <property type="project" value="UniProtKB-SubCell"/>
</dbReference>
<dbReference type="PANTHER" id="PTHR43337:SF1">
    <property type="entry name" value="XANTHINE_URACIL PERMEASE C887.17-RELATED"/>
    <property type="match status" value="1"/>
</dbReference>
<dbReference type="InParanoid" id="A0A0L0HK00"/>
<dbReference type="InterPro" id="IPR045018">
    <property type="entry name" value="Azg-like"/>
</dbReference>
<keyword evidence="3" id="KW-0813">Transport</keyword>
<evidence type="ECO:0000256" key="6">
    <source>
        <dbReference type="ARBA" id="ARBA00023136"/>
    </source>
</evidence>
<dbReference type="eggNOG" id="ENOG502QQ5E">
    <property type="taxonomic scope" value="Eukaryota"/>
</dbReference>
<dbReference type="VEuPathDB" id="FungiDB:SPPG_03176"/>
<feature type="transmembrane region" description="Helical" evidence="7">
    <location>
        <begin position="239"/>
        <end position="267"/>
    </location>
</feature>
<dbReference type="GO" id="GO:0015853">
    <property type="term" value="P:adenine transport"/>
    <property type="evidence" value="ECO:0007669"/>
    <property type="project" value="TreeGrafter"/>
</dbReference>
<dbReference type="OrthoDB" id="431212at2759"/>
<name>A0A0L0HK00_SPIPD</name>
<gene>
    <name evidence="8" type="ORF">SPPG_03176</name>
</gene>
<sequence length="554" mass="58690">MGALETLNARIAASRAGKWFKLEGSGAIKERRGTRFTTEVRAGLATFVTMAYIISVNANILTDSGGTCGCSPRAPSVCLQDPEYLVCLADIKKDLITATSAIAVIGCFLMGTFANLPLAIAPGLGLNAYFTYQVVGLHGSGNVSYQTALAAVFIEGIIFLVLSALGLRQLLTKAVPMSIKTASAAGIGLFLTFIGLQSSAGIGLVTGDGATLVALGGCPESEKKGGVCLAHHMEGGHTWLGILGFLIIAFLTIFRVKGSILIGIIFISAVSWFRHTPVTFFPDTPSGNDAFDYFKKVVDVPRIRHIGGALDFSLGSGQVWVALITFLYVDILDTTGTMFSMAKYAGFMDESGDFDGSYPAFLSDATAITVGAVLGTSPSTAFIESGAGIAEGGRTGITALVTSFFFLLSLFFAPIFASFPPWSTGPALILVGTMMAQSAFSEINFKYLPDAIPAFLTIVIMPLTYSIAYGLIAGIGSYIVINTVLLLLKKASKGRWVPPDAENKEEWGPKEMKDLYPSWVNYLLDKSRGRTAGDGATVHEADVKEIVVDKGRVD</sequence>
<evidence type="ECO:0000256" key="5">
    <source>
        <dbReference type="ARBA" id="ARBA00022989"/>
    </source>
</evidence>
<evidence type="ECO:0000256" key="3">
    <source>
        <dbReference type="ARBA" id="ARBA00022448"/>
    </source>
</evidence>
<dbReference type="PANTHER" id="PTHR43337">
    <property type="entry name" value="XANTHINE/URACIL PERMEASE C887.17-RELATED"/>
    <property type="match status" value="1"/>
</dbReference>
<dbReference type="RefSeq" id="XP_016609402.1">
    <property type="nucleotide sequence ID" value="XM_016751451.1"/>
</dbReference>
<dbReference type="GO" id="GO:0015854">
    <property type="term" value="P:guanine transport"/>
    <property type="evidence" value="ECO:0007669"/>
    <property type="project" value="TreeGrafter"/>
</dbReference>
<organism evidence="8 9">
    <name type="scientific">Spizellomyces punctatus (strain DAOM BR117)</name>
    <dbReference type="NCBI Taxonomy" id="645134"/>
    <lineage>
        <taxon>Eukaryota</taxon>
        <taxon>Fungi</taxon>
        <taxon>Fungi incertae sedis</taxon>
        <taxon>Chytridiomycota</taxon>
        <taxon>Chytridiomycota incertae sedis</taxon>
        <taxon>Chytridiomycetes</taxon>
        <taxon>Spizellomycetales</taxon>
        <taxon>Spizellomycetaceae</taxon>
        <taxon>Spizellomyces</taxon>
    </lineage>
</organism>
<evidence type="ECO:0008006" key="10">
    <source>
        <dbReference type="Google" id="ProtNLM"/>
    </source>
</evidence>
<reference evidence="8 9" key="1">
    <citation type="submission" date="2009-08" db="EMBL/GenBank/DDBJ databases">
        <title>The Genome Sequence of Spizellomyces punctatus strain DAOM BR117.</title>
        <authorList>
            <consortium name="The Broad Institute Genome Sequencing Platform"/>
            <person name="Russ C."/>
            <person name="Cuomo C."/>
            <person name="Shea T."/>
            <person name="Young S.K."/>
            <person name="Zeng Q."/>
            <person name="Koehrsen M."/>
            <person name="Haas B."/>
            <person name="Borodovsky M."/>
            <person name="Guigo R."/>
            <person name="Alvarado L."/>
            <person name="Berlin A."/>
            <person name="Bochicchio J."/>
            <person name="Borenstein D."/>
            <person name="Chapman S."/>
            <person name="Chen Z."/>
            <person name="Engels R."/>
            <person name="Freedman E."/>
            <person name="Gellesch M."/>
            <person name="Goldberg J."/>
            <person name="Griggs A."/>
            <person name="Gujja S."/>
            <person name="Heiman D."/>
            <person name="Hepburn T."/>
            <person name="Howarth C."/>
            <person name="Jen D."/>
            <person name="Larson L."/>
            <person name="Lewis B."/>
            <person name="Mehta T."/>
            <person name="Park D."/>
            <person name="Pearson M."/>
            <person name="Roberts A."/>
            <person name="Saif S."/>
            <person name="Shenoy N."/>
            <person name="Sisk P."/>
            <person name="Stolte C."/>
            <person name="Sykes S."/>
            <person name="Thomson T."/>
            <person name="Walk T."/>
            <person name="White J."/>
            <person name="Yandava C."/>
            <person name="Burger G."/>
            <person name="Gray M.W."/>
            <person name="Holland P.W.H."/>
            <person name="King N."/>
            <person name="Lang F.B.F."/>
            <person name="Roger A.J."/>
            <person name="Ruiz-Trillo I."/>
            <person name="Lander E."/>
            <person name="Nusbaum C."/>
        </authorList>
    </citation>
    <scope>NUCLEOTIDE SEQUENCE [LARGE SCALE GENOMIC DNA]</scope>
    <source>
        <strain evidence="8 9">DAOM BR117</strain>
    </source>
</reference>
<evidence type="ECO:0000256" key="4">
    <source>
        <dbReference type="ARBA" id="ARBA00022692"/>
    </source>
</evidence>
<dbReference type="Proteomes" id="UP000053201">
    <property type="component" value="Unassembled WGS sequence"/>
</dbReference>
<feature type="transmembrane region" description="Helical" evidence="7">
    <location>
        <begin position="179"/>
        <end position="196"/>
    </location>
</feature>
<dbReference type="EMBL" id="KQ257454">
    <property type="protein sequence ID" value="KND01363.1"/>
    <property type="molecule type" value="Genomic_DNA"/>
</dbReference>
<evidence type="ECO:0000313" key="9">
    <source>
        <dbReference type="Proteomes" id="UP000053201"/>
    </source>
</evidence>
<dbReference type="OMA" id="RKGSYFF"/>
<comment type="similarity">
    <text evidence="2">Belongs to the nucleobase:cation symporter-2 (NCS2) (TC 2.A.40) family. Azg-like subfamily.</text>
</comment>
<dbReference type="AlphaFoldDB" id="A0A0L0HK00"/>
<dbReference type="GO" id="GO:0005345">
    <property type="term" value="F:purine nucleobase transmembrane transporter activity"/>
    <property type="evidence" value="ECO:0007669"/>
    <property type="project" value="TreeGrafter"/>
</dbReference>
<keyword evidence="6 7" id="KW-0472">Membrane</keyword>